<keyword evidence="2" id="KW-1185">Reference proteome</keyword>
<protein>
    <submittedName>
        <fullName evidence="1">Uncharacterized protein</fullName>
    </submittedName>
</protein>
<dbReference type="AlphaFoldDB" id="A0ABD6BTW8"/>
<comment type="caution">
    <text evidence="1">The sequence shown here is derived from an EMBL/GenBank/DDBJ whole genome shotgun (WGS) entry which is preliminary data.</text>
</comment>
<dbReference type="InterPro" id="IPR011047">
    <property type="entry name" value="Quinoprotein_ADH-like_sf"/>
</dbReference>
<reference evidence="1 2" key="1">
    <citation type="journal article" date="2019" name="Int. J. Syst. Evol. Microbiol.">
        <title>The Global Catalogue of Microorganisms (GCM) 10K type strain sequencing project: providing services to taxonomists for standard genome sequencing and annotation.</title>
        <authorList>
            <consortium name="The Broad Institute Genomics Platform"/>
            <consortium name="The Broad Institute Genome Sequencing Center for Infectious Disease"/>
            <person name="Wu L."/>
            <person name="Ma J."/>
        </authorList>
    </citation>
    <scope>NUCLEOTIDE SEQUENCE [LARGE SCALE GENOMIC DNA]</scope>
    <source>
        <strain evidence="1 2">CGMCC 1.12859</strain>
    </source>
</reference>
<sequence length="297" mass="30997">MSGKYEWATASAPKGVQLTGVESFEGAAFATGRRGVLVERTEPGRWDGVFTSGATGDGRGVLDLSLTDDGERVWFSGVSGVFGYYDRRRGSVEAHPAPYDLTSDFLSVSANGEAGDESVHTVDGSGRVLRTTVDGDEPRVEGVSIPGDGTGFTEVVDHSGVLYAADTSGFLYRSENGRTWRKERLAETTVQALSRIGVGIAAIDDGGTTYKDVSLFGERGRTKKTTPNISSPQELEGRGDTIVAVGGGGCVLVIDEEGRASREPVGVGKSLHAAEVMADGTIIAAGSDGTILEGTPK</sequence>
<dbReference type="EMBL" id="JBHUCZ010000010">
    <property type="protein sequence ID" value="MFD1568067.1"/>
    <property type="molecule type" value="Genomic_DNA"/>
</dbReference>
<evidence type="ECO:0000313" key="2">
    <source>
        <dbReference type="Proteomes" id="UP001597139"/>
    </source>
</evidence>
<dbReference type="SUPFAM" id="SSF50998">
    <property type="entry name" value="Quinoprotein alcohol dehydrogenase-like"/>
    <property type="match status" value="1"/>
</dbReference>
<proteinExistence type="predicted"/>
<dbReference type="Proteomes" id="UP001597139">
    <property type="component" value="Unassembled WGS sequence"/>
</dbReference>
<gene>
    <name evidence="1" type="ORF">ACFSAU_11230</name>
</gene>
<name>A0ABD6BTW8_9EURY</name>
<accession>A0ABD6BTW8</accession>
<evidence type="ECO:0000313" key="1">
    <source>
        <dbReference type="EMBL" id="MFD1568067.1"/>
    </source>
</evidence>
<organism evidence="1 2">
    <name type="scientific">Halolamina litorea</name>
    <dbReference type="NCBI Taxonomy" id="1515593"/>
    <lineage>
        <taxon>Archaea</taxon>
        <taxon>Methanobacteriati</taxon>
        <taxon>Methanobacteriota</taxon>
        <taxon>Stenosarchaea group</taxon>
        <taxon>Halobacteria</taxon>
        <taxon>Halobacteriales</taxon>
        <taxon>Haloferacaceae</taxon>
    </lineage>
</organism>
<dbReference type="RefSeq" id="WP_267647952.1">
    <property type="nucleotide sequence ID" value="NZ_JANHGR010000002.1"/>
</dbReference>